<comment type="caution">
    <text evidence="1">The sequence shown here is derived from an EMBL/GenBank/DDBJ whole genome shotgun (WGS) entry which is preliminary data.</text>
</comment>
<dbReference type="RefSeq" id="WP_379834357.1">
    <property type="nucleotide sequence ID" value="NZ_JBHRYQ010000001.1"/>
</dbReference>
<name>A0ABV7YSQ7_9BACT</name>
<proteinExistence type="predicted"/>
<keyword evidence="2" id="KW-1185">Reference proteome</keyword>
<evidence type="ECO:0000313" key="1">
    <source>
        <dbReference type="EMBL" id="MFC3809380.1"/>
    </source>
</evidence>
<dbReference type="SUPFAM" id="SSF159501">
    <property type="entry name" value="EreA/ChaN-like"/>
    <property type="match status" value="1"/>
</dbReference>
<evidence type="ECO:0000313" key="2">
    <source>
        <dbReference type="Proteomes" id="UP001595616"/>
    </source>
</evidence>
<dbReference type="EMBL" id="JBHRYQ010000001">
    <property type="protein sequence ID" value="MFC3809380.1"/>
    <property type="molecule type" value="Genomic_DNA"/>
</dbReference>
<accession>A0ABV7YSQ7</accession>
<gene>
    <name evidence="1" type="ORF">ACFOOI_01825</name>
</gene>
<dbReference type="PROSITE" id="PS51257">
    <property type="entry name" value="PROKAR_LIPOPROTEIN"/>
    <property type="match status" value="1"/>
</dbReference>
<organism evidence="1 2">
    <name type="scientific">Lacihabitans lacunae</name>
    <dbReference type="NCBI Taxonomy" id="1028214"/>
    <lineage>
        <taxon>Bacteria</taxon>
        <taxon>Pseudomonadati</taxon>
        <taxon>Bacteroidota</taxon>
        <taxon>Cytophagia</taxon>
        <taxon>Cytophagales</taxon>
        <taxon>Leadbetterellaceae</taxon>
        <taxon>Lacihabitans</taxon>
    </lineage>
</organism>
<sequence length="401" mass="47153">MIKNILTLAIVSIIFSSCASRKYVNYLKTNVEIVEMKDSLQFTSLNTDFYNNDLFFVGEIHEVKTSPRIDFALFTQLNEKVNIELYLAEMDIAQAYYLQKYIEGSNEMELKDILKNWVVYIGSISDQYRNKWVKLREYYAQLPEKSKFQIVGLDKIADYTLLRKLVEEKIPEQFLTELPTDDEKWSVWSSKNLDKIIKSGLSENNEISILKDIQFNISTNSKIKSRDKFMFENFKRYYLEKEWKNKKIYGGFGFAHTLQAYDYTLAGRIKKDTLLPYKNKMVSMNALYVNSRLTVQSAALPKFLQDKGKDFTRFKFSYDNRLFMYIKGIADYKKVTRPNTISLIKLDSKDSPYLYSARGTKTKRLIPIWEGFDIIEGTSTTDYAQYVFFVRNADWIVPDEK</sequence>
<reference evidence="2" key="1">
    <citation type="journal article" date="2019" name="Int. J. Syst. Evol. Microbiol.">
        <title>The Global Catalogue of Microorganisms (GCM) 10K type strain sequencing project: providing services to taxonomists for standard genome sequencing and annotation.</title>
        <authorList>
            <consortium name="The Broad Institute Genomics Platform"/>
            <consortium name="The Broad Institute Genome Sequencing Center for Infectious Disease"/>
            <person name="Wu L."/>
            <person name="Ma J."/>
        </authorList>
    </citation>
    <scope>NUCLEOTIDE SEQUENCE [LARGE SCALE GENOMIC DNA]</scope>
    <source>
        <strain evidence="2">CECT 7956</strain>
    </source>
</reference>
<evidence type="ECO:0008006" key="3">
    <source>
        <dbReference type="Google" id="ProtNLM"/>
    </source>
</evidence>
<dbReference type="Proteomes" id="UP001595616">
    <property type="component" value="Unassembled WGS sequence"/>
</dbReference>
<protein>
    <recommendedName>
        <fullName evidence="3">DUF4837 family protein</fullName>
    </recommendedName>
</protein>